<organism evidence="3 4">
    <name type="scientific">Kribbella koreensis</name>
    <dbReference type="NCBI Taxonomy" id="57909"/>
    <lineage>
        <taxon>Bacteria</taxon>
        <taxon>Bacillati</taxon>
        <taxon>Actinomycetota</taxon>
        <taxon>Actinomycetes</taxon>
        <taxon>Propionibacteriales</taxon>
        <taxon>Kribbellaceae</taxon>
        <taxon>Kribbella</taxon>
    </lineage>
</organism>
<gene>
    <name evidence="3" type="ORF">GCM10009554_36190</name>
</gene>
<comment type="caution">
    <text evidence="3">The sequence shown here is derived from an EMBL/GenBank/DDBJ whole genome shotgun (WGS) entry which is preliminary data.</text>
</comment>
<keyword evidence="4" id="KW-1185">Reference proteome</keyword>
<dbReference type="EMBL" id="BAAAHK010000007">
    <property type="protein sequence ID" value="GAA0943107.1"/>
    <property type="molecule type" value="Genomic_DNA"/>
</dbReference>
<feature type="signal peptide" evidence="2">
    <location>
        <begin position="1"/>
        <end position="32"/>
    </location>
</feature>
<protein>
    <recommendedName>
        <fullName evidence="5">Pyrroloquinoline-quinone binding quinoprotein</fullName>
    </recommendedName>
</protein>
<proteinExistence type="predicted"/>
<name>A0ABN1QJ05_9ACTN</name>
<dbReference type="Proteomes" id="UP001500542">
    <property type="component" value="Unassembled WGS sequence"/>
</dbReference>
<dbReference type="RefSeq" id="WP_343970860.1">
    <property type="nucleotide sequence ID" value="NZ_BAAAHK010000007.1"/>
</dbReference>
<feature type="compositionally biased region" description="Pro residues" evidence="1">
    <location>
        <begin position="60"/>
        <end position="72"/>
    </location>
</feature>
<evidence type="ECO:0000313" key="3">
    <source>
        <dbReference type="EMBL" id="GAA0943107.1"/>
    </source>
</evidence>
<evidence type="ECO:0008006" key="5">
    <source>
        <dbReference type="Google" id="ProtNLM"/>
    </source>
</evidence>
<feature type="region of interest" description="Disordered" evidence="1">
    <location>
        <begin position="34"/>
        <end position="99"/>
    </location>
</feature>
<sequence length="412" mass="42460">MSNLDLVRKNGRLAAGLASVAVAAVVAGGVFASQQGPADRASGAAPLPGPTSTPSTTPKPTSPPTATPPTTPPRSSTPGSTPPSNKPTTGSNTGPATVDVVMDKLGDGRAPQLPYLAGREVRGGPGGPVKIPGTGIILGIARLNTAALAVVERVSADKDKLPFGSDLIQVRYGEVRKTPDVSSLVGKEDQSAVAYSTTRFDAKGTLIKGSDLYAEVDGSIQRLELANSWNVEVLAYRGASVYFRAAATSGGQQTLYQWKPGASKATSLKAITSPVTVASDGTIAASLKQLNDGSCATVTAIDSGTQLWRTCDSRLVGFTPDSRIAVGVGAAFESSSETLTAHEARTGKLIRTWKGHFYDAVAEDDQHLLAVTVVSGNPVAGTLKLAIIRCSIPTGQCERSTPDALDQSVILR</sequence>
<evidence type="ECO:0000313" key="4">
    <source>
        <dbReference type="Proteomes" id="UP001500542"/>
    </source>
</evidence>
<evidence type="ECO:0000256" key="1">
    <source>
        <dbReference type="SAM" id="MobiDB-lite"/>
    </source>
</evidence>
<evidence type="ECO:0000256" key="2">
    <source>
        <dbReference type="SAM" id="SignalP"/>
    </source>
</evidence>
<accession>A0ABN1QJ05</accession>
<keyword evidence="2" id="KW-0732">Signal</keyword>
<feature type="compositionally biased region" description="Low complexity" evidence="1">
    <location>
        <begin position="50"/>
        <end position="59"/>
    </location>
</feature>
<reference evidence="3 4" key="1">
    <citation type="journal article" date="2019" name="Int. J. Syst. Evol. Microbiol.">
        <title>The Global Catalogue of Microorganisms (GCM) 10K type strain sequencing project: providing services to taxonomists for standard genome sequencing and annotation.</title>
        <authorList>
            <consortium name="The Broad Institute Genomics Platform"/>
            <consortium name="The Broad Institute Genome Sequencing Center for Infectious Disease"/>
            <person name="Wu L."/>
            <person name="Ma J."/>
        </authorList>
    </citation>
    <scope>NUCLEOTIDE SEQUENCE [LARGE SCALE GENOMIC DNA]</scope>
    <source>
        <strain evidence="3 4">JCM 10977</strain>
    </source>
</reference>
<feature type="chain" id="PRO_5046020647" description="Pyrroloquinoline-quinone binding quinoprotein" evidence="2">
    <location>
        <begin position="33"/>
        <end position="412"/>
    </location>
</feature>